<comment type="subcellular location">
    <subcellularLocation>
        <location evidence="1">Cytoplasm</location>
    </subcellularLocation>
</comment>
<dbReference type="PANTHER" id="PTHR45984">
    <property type="entry name" value="RNA (RNA) POLYMERASE II ASSOCIATED PROTEIN HOMOLOG"/>
    <property type="match status" value="1"/>
</dbReference>
<evidence type="ECO:0000256" key="4">
    <source>
        <dbReference type="ARBA" id="ARBA00022803"/>
    </source>
</evidence>
<dbReference type="GO" id="GO:0006626">
    <property type="term" value="P:protein targeting to mitochondrion"/>
    <property type="evidence" value="ECO:0007669"/>
    <property type="project" value="TreeGrafter"/>
</dbReference>
<reference evidence="5" key="1">
    <citation type="submission" date="2016-04" db="EMBL/GenBank/DDBJ databases">
        <authorList>
            <person name="Calderon-Fernandez G.M.Sr."/>
        </authorList>
    </citation>
    <scope>NUCLEOTIDE SEQUENCE</scope>
    <source>
        <strain evidence="5">Int1</strain>
        <tissue evidence="5">Integument</tissue>
    </source>
</reference>
<evidence type="ECO:0000256" key="2">
    <source>
        <dbReference type="ARBA" id="ARBA00022490"/>
    </source>
</evidence>
<evidence type="ECO:0000256" key="1">
    <source>
        <dbReference type="ARBA" id="ARBA00004496"/>
    </source>
</evidence>
<proteinExistence type="predicted"/>
<name>A0A170YCR6_TRIIF</name>
<dbReference type="GO" id="GO:0005829">
    <property type="term" value="C:cytosol"/>
    <property type="evidence" value="ECO:0007669"/>
    <property type="project" value="TreeGrafter"/>
</dbReference>
<dbReference type="AlphaFoldDB" id="A0A170YCR6"/>
<protein>
    <submittedName>
        <fullName evidence="5">Sperm-associated antigen 1</fullName>
    </submittedName>
</protein>
<keyword evidence="2" id="KW-0963">Cytoplasm</keyword>
<dbReference type="EMBL" id="GEMB01003423">
    <property type="protein sequence ID" value="JAR99792.1"/>
    <property type="molecule type" value="Transcribed_RNA"/>
</dbReference>
<keyword evidence="3" id="KW-0677">Repeat</keyword>
<evidence type="ECO:0000313" key="5">
    <source>
        <dbReference type="EMBL" id="JAR99792.1"/>
    </source>
</evidence>
<organism evidence="5">
    <name type="scientific">Triatoma infestans</name>
    <name type="common">Assassin bug</name>
    <dbReference type="NCBI Taxonomy" id="30076"/>
    <lineage>
        <taxon>Eukaryota</taxon>
        <taxon>Metazoa</taxon>
        <taxon>Ecdysozoa</taxon>
        <taxon>Arthropoda</taxon>
        <taxon>Hexapoda</taxon>
        <taxon>Insecta</taxon>
        <taxon>Pterygota</taxon>
        <taxon>Neoptera</taxon>
        <taxon>Paraneoptera</taxon>
        <taxon>Hemiptera</taxon>
        <taxon>Heteroptera</taxon>
        <taxon>Panheteroptera</taxon>
        <taxon>Cimicomorpha</taxon>
        <taxon>Reduviidae</taxon>
        <taxon>Triatominae</taxon>
        <taxon>Triatoma</taxon>
    </lineage>
</organism>
<evidence type="ECO:0000256" key="3">
    <source>
        <dbReference type="ARBA" id="ARBA00022737"/>
    </source>
</evidence>
<reference evidence="5" key="2">
    <citation type="journal article" date="2017" name="J. Med. Entomol.">
        <title>Transcriptome Analysis of the Triatoma infestans (Hemiptera: Reduviidae) Integument.</title>
        <authorList>
            <person name="Calderon-Fernandez G.M."/>
            <person name="Moriconi D.E."/>
            <person name="Dulbecco A.B."/>
            <person name="Juarez M.P."/>
        </authorList>
    </citation>
    <scope>NUCLEOTIDE SEQUENCE</scope>
    <source>
        <strain evidence="5">Int1</strain>
        <tissue evidence="5">Integument</tissue>
    </source>
</reference>
<dbReference type="InterPro" id="IPR051982">
    <property type="entry name" value="CiliaryAsmbly_MitoImport"/>
</dbReference>
<keyword evidence="4" id="KW-0802">TPR repeat</keyword>
<sequence length="141" mass="16660">MFYAILQALLIHYDTRRQRSTRKKRNVNHFSKKYDIPINHLDFAYIKGLKNVRELEKIYKILKSKEVGHYPELTQCAEDRLKDLSPNNRLLRKSVAAVPKDSLEKGERNSYLKDITDWKDDMEAKEALLRNSLKPIMLSNL</sequence>
<dbReference type="GO" id="GO:0005739">
    <property type="term" value="C:mitochondrion"/>
    <property type="evidence" value="ECO:0007669"/>
    <property type="project" value="TreeGrafter"/>
</dbReference>
<accession>A0A170YCR6</accession>
<dbReference type="PANTHER" id="PTHR45984:SF1">
    <property type="entry name" value="SPAG1 AXONEMAL DYNEIN ASSEMBLY FACTOR"/>
    <property type="match status" value="1"/>
</dbReference>
<dbReference type="GO" id="GO:0031072">
    <property type="term" value="F:heat shock protein binding"/>
    <property type="evidence" value="ECO:0007669"/>
    <property type="project" value="TreeGrafter"/>
</dbReference>